<dbReference type="EMBL" id="CP046457">
    <property type="protein sequence ID" value="QGT99591.1"/>
    <property type="molecule type" value="Genomic_DNA"/>
</dbReference>
<keyword evidence="5" id="KW-1185">Reference proteome</keyword>
<feature type="transmembrane region" description="Helical" evidence="2">
    <location>
        <begin position="94"/>
        <end position="112"/>
    </location>
</feature>
<dbReference type="Proteomes" id="UP000426444">
    <property type="component" value="Chromosome"/>
</dbReference>
<dbReference type="Pfam" id="PF13490">
    <property type="entry name" value="zf-HC2"/>
    <property type="match status" value="1"/>
</dbReference>
<sequence>MNCKLVEKHLYDYCDGILPPEIANDIENHLKECNLCNNLVLLTLAENDELANPHEIPKLNDDFNNKVINNLPEQQLEFSHNNTLLDKLKNNFKIPYVIPVAATVLLIIYLAFPQYFLLNDDIRTLTDVESKSETKNGSEMIDKEDSRSVSPDKDSLSDVNIFDQHQSSEKIESVDEKSPPAPKKDEKPEESSVSIMQNDLDSAPKGLGIMTTDDKESSEHLINFPVPAEQINDYKLVKNVPNNGQILYKYKSKEESFILLIKSHTSNFCDKFYSDSHNIYSWTIKVKDNEYQAILKADKSVDELKNIVNDLYFE</sequence>
<evidence type="ECO:0000313" key="5">
    <source>
        <dbReference type="Proteomes" id="UP000426444"/>
    </source>
</evidence>
<protein>
    <recommendedName>
        <fullName evidence="3">Putative zinc-finger domain-containing protein</fullName>
    </recommendedName>
</protein>
<name>A0A6I6DJL5_9FIRM</name>
<dbReference type="KEGG" id="salq:SYNTR_0998"/>
<organism evidence="4 5">
    <name type="scientific">Candidatus Syntrophocurvum alkaliphilum</name>
    <dbReference type="NCBI Taxonomy" id="2293317"/>
    <lineage>
        <taxon>Bacteria</taxon>
        <taxon>Bacillati</taxon>
        <taxon>Bacillota</taxon>
        <taxon>Clostridia</taxon>
        <taxon>Eubacteriales</taxon>
        <taxon>Syntrophomonadaceae</taxon>
        <taxon>Candidatus Syntrophocurvum</taxon>
    </lineage>
</organism>
<evidence type="ECO:0000259" key="3">
    <source>
        <dbReference type="Pfam" id="PF13490"/>
    </source>
</evidence>
<keyword evidence="2" id="KW-0812">Transmembrane</keyword>
<evidence type="ECO:0000256" key="1">
    <source>
        <dbReference type="SAM" id="MobiDB-lite"/>
    </source>
</evidence>
<feature type="region of interest" description="Disordered" evidence="1">
    <location>
        <begin position="128"/>
        <end position="200"/>
    </location>
</feature>
<keyword evidence="2" id="KW-1133">Transmembrane helix</keyword>
<dbReference type="InterPro" id="IPR027383">
    <property type="entry name" value="Znf_put"/>
</dbReference>
<dbReference type="RefSeq" id="WP_197079203.1">
    <property type="nucleotide sequence ID" value="NZ_CP046457.1"/>
</dbReference>
<dbReference type="AlphaFoldDB" id="A0A6I6DJL5"/>
<feature type="compositionally biased region" description="Basic and acidic residues" evidence="1">
    <location>
        <begin position="166"/>
        <end position="190"/>
    </location>
</feature>
<evidence type="ECO:0000313" key="4">
    <source>
        <dbReference type="EMBL" id="QGT99591.1"/>
    </source>
</evidence>
<accession>A0A6I6DJL5</accession>
<keyword evidence="2" id="KW-0472">Membrane</keyword>
<feature type="compositionally biased region" description="Basic and acidic residues" evidence="1">
    <location>
        <begin position="128"/>
        <end position="156"/>
    </location>
</feature>
<gene>
    <name evidence="4" type="ORF">SYNTR_0998</name>
</gene>
<evidence type="ECO:0000256" key="2">
    <source>
        <dbReference type="SAM" id="Phobius"/>
    </source>
</evidence>
<reference evidence="5" key="1">
    <citation type="journal article" date="2019" name="Microbiology">
        <title>Complete Genome Sequence of an Uncultured Bacterium of the Candidate Phylum Bipolaricaulota.</title>
        <authorList>
            <person name="Kadnikov V.V."/>
            <person name="Mardanov A.V."/>
            <person name="Beletsky A.V."/>
            <person name="Frank Y.A."/>
            <person name="Karnachuk O.V."/>
            <person name="Ravin N.V."/>
        </authorList>
    </citation>
    <scope>NUCLEOTIDE SEQUENCE [LARGE SCALE GENOMIC DNA]</scope>
</reference>
<feature type="domain" description="Putative zinc-finger" evidence="3">
    <location>
        <begin position="3"/>
        <end position="36"/>
    </location>
</feature>
<proteinExistence type="predicted"/>